<dbReference type="RefSeq" id="XP_001021324.2">
    <property type="nucleotide sequence ID" value="XM_001021324.3"/>
</dbReference>
<evidence type="ECO:0000313" key="2">
    <source>
        <dbReference type="Proteomes" id="UP000009168"/>
    </source>
</evidence>
<dbReference type="GO" id="GO:0005737">
    <property type="term" value="C:cytoplasm"/>
    <property type="evidence" value="ECO:0007669"/>
    <property type="project" value="TreeGrafter"/>
</dbReference>
<name>I7MG44_TETTS</name>
<dbReference type="Pfam" id="PF00300">
    <property type="entry name" value="His_Phos_1"/>
    <property type="match status" value="1"/>
</dbReference>
<dbReference type="InParanoid" id="I7MG44"/>
<dbReference type="InterPro" id="IPR050275">
    <property type="entry name" value="PGM_Phosphatase"/>
</dbReference>
<dbReference type="SUPFAM" id="SSF53254">
    <property type="entry name" value="Phosphoglycerate mutase-like"/>
    <property type="match status" value="1"/>
</dbReference>
<dbReference type="InterPro" id="IPR029033">
    <property type="entry name" value="His_PPase_superfam"/>
</dbReference>
<dbReference type="HOGENOM" id="CLU_887059_0_0_1"/>
<accession>I7MG44</accession>
<dbReference type="Proteomes" id="UP000009168">
    <property type="component" value="Unassembled WGS sequence"/>
</dbReference>
<proteinExistence type="predicted"/>
<dbReference type="OrthoDB" id="287184at2759"/>
<dbReference type="CDD" id="cd07067">
    <property type="entry name" value="HP_PGM_like"/>
    <property type="match status" value="1"/>
</dbReference>
<dbReference type="KEGG" id="tet:TTHERM_00316320"/>
<dbReference type="eggNOG" id="ENOG502T1W2">
    <property type="taxonomic scope" value="Eukaryota"/>
</dbReference>
<dbReference type="Gene3D" id="3.40.50.1240">
    <property type="entry name" value="Phosphoglycerate mutase-like"/>
    <property type="match status" value="1"/>
</dbReference>
<dbReference type="OMA" id="WQFIQIG"/>
<keyword evidence="2" id="KW-1185">Reference proteome</keyword>
<evidence type="ECO:0000313" key="1">
    <source>
        <dbReference type="EMBL" id="EAS01079.2"/>
    </source>
</evidence>
<organism evidence="1 2">
    <name type="scientific">Tetrahymena thermophila (strain SB210)</name>
    <dbReference type="NCBI Taxonomy" id="312017"/>
    <lineage>
        <taxon>Eukaryota</taxon>
        <taxon>Sar</taxon>
        <taxon>Alveolata</taxon>
        <taxon>Ciliophora</taxon>
        <taxon>Intramacronucleata</taxon>
        <taxon>Oligohymenophorea</taxon>
        <taxon>Hymenostomatida</taxon>
        <taxon>Tetrahymenina</taxon>
        <taxon>Tetrahymenidae</taxon>
        <taxon>Tetrahymena</taxon>
    </lineage>
</organism>
<reference evidence="2" key="1">
    <citation type="journal article" date="2006" name="PLoS Biol.">
        <title>Macronuclear genome sequence of the ciliate Tetrahymena thermophila, a model eukaryote.</title>
        <authorList>
            <person name="Eisen J.A."/>
            <person name="Coyne R.S."/>
            <person name="Wu M."/>
            <person name="Wu D."/>
            <person name="Thiagarajan M."/>
            <person name="Wortman J.R."/>
            <person name="Badger J.H."/>
            <person name="Ren Q."/>
            <person name="Amedeo P."/>
            <person name="Jones K.M."/>
            <person name="Tallon L.J."/>
            <person name="Delcher A.L."/>
            <person name="Salzberg S.L."/>
            <person name="Silva J.C."/>
            <person name="Haas B.J."/>
            <person name="Majoros W.H."/>
            <person name="Farzad M."/>
            <person name="Carlton J.M."/>
            <person name="Smith R.K. Jr."/>
            <person name="Garg J."/>
            <person name="Pearlman R.E."/>
            <person name="Karrer K.M."/>
            <person name="Sun L."/>
            <person name="Manning G."/>
            <person name="Elde N.C."/>
            <person name="Turkewitz A.P."/>
            <person name="Asai D.J."/>
            <person name="Wilkes D.E."/>
            <person name="Wang Y."/>
            <person name="Cai H."/>
            <person name="Collins K."/>
            <person name="Stewart B.A."/>
            <person name="Lee S.R."/>
            <person name="Wilamowska K."/>
            <person name="Weinberg Z."/>
            <person name="Ruzzo W.L."/>
            <person name="Wloga D."/>
            <person name="Gaertig J."/>
            <person name="Frankel J."/>
            <person name="Tsao C.-C."/>
            <person name="Gorovsky M.A."/>
            <person name="Keeling P.J."/>
            <person name="Waller R.F."/>
            <person name="Patron N.J."/>
            <person name="Cherry J.M."/>
            <person name="Stover N.A."/>
            <person name="Krieger C.J."/>
            <person name="del Toro C."/>
            <person name="Ryder H.F."/>
            <person name="Williamson S.C."/>
            <person name="Barbeau R.A."/>
            <person name="Hamilton E.P."/>
            <person name="Orias E."/>
        </authorList>
    </citation>
    <scope>NUCLEOTIDE SEQUENCE [LARGE SCALE GENOMIC DNA]</scope>
    <source>
        <strain evidence="2">SB210</strain>
    </source>
</reference>
<protein>
    <submittedName>
        <fullName evidence="1">Histidine phosphatase family (Branch protein 1)</fullName>
    </submittedName>
</protein>
<gene>
    <name evidence="1" type="ORF">TTHERM_00316320</name>
</gene>
<dbReference type="InterPro" id="IPR013078">
    <property type="entry name" value="His_Pase_superF_clade-1"/>
</dbReference>
<dbReference type="PANTHER" id="PTHR48100:SF1">
    <property type="entry name" value="HISTIDINE PHOSPHATASE FAMILY PROTEIN-RELATED"/>
    <property type="match status" value="1"/>
</dbReference>
<dbReference type="GeneID" id="7829716"/>
<dbReference type="PANTHER" id="PTHR48100">
    <property type="entry name" value="BROAD-SPECIFICITY PHOSPHATASE YOR283W-RELATED"/>
    <property type="match status" value="1"/>
</dbReference>
<dbReference type="AlphaFoldDB" id="I7MG44"/>
<sequence length="314" mass="36621">MAEEAQKSIQEQYKDIIEKYDICMDAPPTSEILPSHKFIIIRHGFSQHNLSEKETLYDKPLKGKSDPRYKQLHMDPIYTDNPLHPVGIQQCLNHQKYINEIDFEIVFVSPLQRALQTCIYLFATHPNRQNIKFVLMPELYECLCSSGCFGPNTLTSLRESINKLADQYNIKLDFSQVEQLGRYWQVKVLADENLSKNLLEQINLDSTNDESAYQKVVYEAMEKTSSFFLETWKMLFYRSRKVIQKLQECEKTASKDTNKKIGLVSHGFLIKCLTASKIEENGRIEEGIIMNNCQLLPYNFEEQQKEQIKNKVNL</sequence>
<dbReference type="EMBL" id="GG662605">
    <property type="protein sequence ID" value="EAS01079.2"/>
    <property type="molecule type" value="Genomic_DNA"/>
</dbReference>
<dbReference type="GO" id="GO:0016791">
    <property type="term" value="F:phosphatase activity"/>
    <property type="evidence" value="ECO:0007669"/>
    <property type="project" value="TreeGrafter"/>
</dbReference>